<dbReference type="EMBL" id="ADVG01000003">
    <property type="protein sequence ID" value="EFH83225.1"/>
    <property type="molecule type" value="Genomic_DNA"/>
</dbReference>
<gene>
    <name evidence="1" type="ORF">Krac_4165</name>
</gene>
<name>D6TYE5_KTERA</name>
<keyword evidence="2" id="KW-1185">Reference proteome</keyword>
<dbReference type="AlphaFoldDB" id="D6TYE5"/>
<organism evidence="1 2">
    <name type="scientific">Ktedonobacter racemifer DSM 44963</name>
    <dbReference type="NCBI Taxonomy" id="485913"/>
    <lineage>
        <taxon>Bacteria</taxon>
        <taxon>Bacillati</taxon>
        <taxon>Chloroflexota</taxon>
        <taxon>Ktedonobacteria</taxon>
        <taxon>Ktedonobacterales</taxon>
        <taxon>Ktedonobacteraceae</taxon>
        <taxon>Ktedonobacter</taxon>
    </lineage>
</organism>
<accession>D6TYE5</accession>
<sequence>MLEEQLTTLKGTRYAHFRVVSCAFPSLLRVANQFVGMLAQDLA</sequence>
<evidence type="ECO:0000313" key="2">
    <source>
        <dbReference type="Proteomes" id="UP000004508"/>
    </source>
</evidence>
<reference evidence="1 2" key="1">
    <citation type="journal article" date="2011" name="Stand. Genomic Sci.">
        <title>Non-contiguous finished genome sequence and contextual data of the filamentous soil bacterium Ktedonobacter racemifer type strain (SOSP1-21).</title>
        <authorList>
            <person name="Chang Y.J."/>
            <person name="Land M."/>
            <person name="Hauser L."/>
            <person name="Chertkov O."/>
            <person name="Del Rio T.G."/>
            <person name="Nolan M."/>
            <person name="Copeland A."/>
            <person name="Tice H."/>
            <person name="Cheng J.F."/>
            <person name="Lucas S."/>
            <person name="Han C."/>
            <person name="Goodwin L."/>
            <person name="Pitluck S."/>
            <person name="Ivanova N."/>
            <person name="Ovchinikova G."/>
            <person name="Pati A."/>
            <person name="Chen A."/>
            <person name="Palaniappan K."/>
            <person name="Mavromatis K."/>
            <person name="Liolios K."/>
            <person name="Brettin T."/>
            <person name="Fiebig A."/>
            <person name="Rohde M."/>
            <person name="Abt B."/>
            <person name="Goker M."/>
            <person name="Detter J.C."/>
            <person name="Woyke T."/>
            <person name="Bristow J."/>
            <person name="Eisen J.A."/>
            <person name="Markowitz V."/>
            <person name="Hugenholtz P."/>
            <person name="Kyrpides N.C."/>
            <person name="Klenk H.P."/>
            <person name="Lapidus A."/>
        </authorList>
    </citation>
    <scope>NUCLEOTIDE SEQUENCE [LARGE SCALE GENOMIC DNA]</scope>
    <source>
        <strain evidence="2">DSM 44963</strain>
    </source>
</reference>
<proteinExistence type="predicted"/>
<protein>
    <submittedName>
        <fullName evidence="1">Uncharacterized protein</fullName>
    </submittedName>
</protein>
<dbReference type="Proteomes" id="UP000004508">
    <property type="component" value="Unassembled WGS sequence"/>
</dbReference>
<dbReference type="InParanoid" id="D6TYE5"/>
<comment type="caution">
    <text evidence="1">The sequence shown here is derived from an EMBL/GenBank/DDBJ whole genome shotgun (WGS) entry which is preliminary data.</text>
</comment>
<evidence type="ECO:0000313" key="1">
    <source>
        <dbReference type="EMBL" id="EFH83225.1"/>
    </source>
</evidence>